<protein>
    <recommendedName>
        <fullName evidence="9">DNA 3'-5' helicase</fullName>
        <ecNumber evidence="9">5.6.2.4</ecNumber>
    </recommendedName>
    <alternativeName>
        <fullName evidence="10">DNA 3'-5' helicase II</fullName>
    </alternativeName>
</protein>
<dbReference type="Gene3D" id="3.40.50.300">
    <property type="entry name" value="P-loop containing nucleotide triphosphate hydrolases"/>
    <property type="match status" value="2"/>
</dbReference>
<comment type="similarity">
    <text evidence="1">Belongs to the helicase family. UvrD subfamily.</text>
</comment>
<comment type="catalytic activity">
    <reaction evidence="11">
        <text>ATP + H2O = ADP + phosphate + H(+)</text>
        <dbReference type="Rhea" id="RHEA:13065"/>
        <dbReference type="ChEBI" id="CHEBI:15377"/>
        <dbReference type="ChEBI" id="CHEBI:15378"/>
        <dbReference type="ChEBI" id="CHEBI:30616"/>
        <dbReference type="ChEBI" id="CHEBI:43474"/>
        <dbReference type="ChEBI" id="CHEBI:456216"/>
        <dbReference type="EC" id="5.6.2.4"/>
    </reaction>
</comment>
<dbReference type="PANTHER" id="PTHR11070">
    <property type="entry name" value="UVRD / RECB / PCRA DNA HELICASE FAMILY MEMBER"/>
    <property type="match status" value="1"/>
</dbReference>
<dbReference type="GO" id="GO:0005524">
    <property type="term" value="F:ATP binding"/>
    <property type="evidence" value="ECO:0007669"/>
    <property type="project" value="UniProtKB-UniRule"/>
</dbReference>
<dbReference type="Pfam" id="PF21196">
    <property type="entry name" value="PcrA_UvrD_tudor"/>
    <property type="match status" value="1"/>
</dbReference>
<keyword evidence="2 12" id="KW-0547">Nucleotide-binding</keyword>
<dbReference type="Gene3D" id="1.10.486.10">
    <property type="entry name" value="PCRA, domain 4"/>
    <property type="match status" value="1"/>
</dbReference>
<dbReference type="Proteomes" id="UP000182057">
    <property type="component" value="Unassembled WGS sequence"/>
</dbReference>
<evidence type="ECO:0000256" key="13">
    <source>
        <dbReference type="SAM" id="MobiDB-lite"/>
    </source>
</evidence>
<evidence type="ECO:0000256" key="12">
    <source>
        <dbReference type="PROSITE-ProRule" id="PRU00560"/>
    </source>
</evidence>
<dbReference type="InterPro" id="IPR000212">
    <property type="entry name" value="DNA_helicase_UvrD/REP"/>
</dbReference>
<sequence>MIRCSCRGDHVFCRKWSIFAYRIAKATKVNHSILDELNDNQREIVLYCDGPAMVVAGAGSGKTRVLTYKIIHLLEQGLAPYSILALTFTNKAAREMKHRIATLTDESLGRRLSMGTFHSIFYRILRREAKAIGYRPDFTIYDASDSKNLIRSIIKEMQLDEKTYRPGMVQSRISNAKNRLITGEAYERNKELLEYDTKSKVPMLHEIYRRYQSRCHQAGVMDFDELLLQTNLLFRDHRQVLEKYQELFRYVLVDEYQDTNFAQHLIVTRLCEKHRRICVVGDDAQSIYSFRGANIDNMLRFKDQYPDYRLFKLERNYRSTQNIVNAANSLIRKNKGQIPKHVYSENEPGSKIRVLSAYSDYEEGYLIASQILELRMNERSSYEHFAVLYRTNAQSRILEEALRKRNIAYKIYGGQSFYQRKEIKDLIAYFRVIVNPHDEEALKRIINYPARGIGDATVGKLLSAADRHQVSVWTALSQPADYTVPIHEGTARKLREFQTLMEELMTESTRLPAKEMAELTIKRSGIAAQLFQDRSVEGISRQENMQELLKAIHEFCENKREEGNERVSLADFLMEVSLLTDQDSDKEDDTDKVTLMTVHAAKGLEFDHVIIAGMEENLFPSSMAMDSLRAIEEERRLFYVAITRAKRHCIITCAKSRFRNGQHQTSSPSHFLDDIDPTYLHRPDDSGMIRQPIDPQRYEPACSRASYSPQPTRNTSSPSRLKRIEHKEAEIVKQVESLNGLHVGDTIRHERFGKGKIVSLEGEGGDAKATVHFDYSGSRTLLLKYAKITVIK</sequence>
<dbReference type="InterPro" id="IPR014017">
    <property type="entry name" value="DNA_helicase_UvrD-like_C"/>
</dbReference>
<dbReference type="Gene3D" id="1.10.10.160">
    <property type="match status" value="1"/>
</dbReference>
<dbReference type="CDD" id="cd17932">
    <property type="entry name" value="DEXQc_UvrD"/>
    <property type="match status" value="1"/>
</dbReference>
<dbReference type="Pfam" id="PF13361">
    <property type="entry name" value="UvrD_C"/>
    <property type="match status" value="1"/>
</dbReference>
<evidence type="ECO:0000313" key="16">
    <source>
        <dbReference type="EMBL" id="SCQ23390.1"/>
    </source>
</evidence>
<evidence type="ECO:0000256" key="3">
    <source>
        <dbReference type="ARBA" id="ARBA00022801"/>
    </source>
</evidence>
<accession>A0A1D3UTA0</accession>
<dbReference type="EC" id="5.6.2.4" evidence="9"/>
<feature type="region of interest" description="Disordered" evidence="13">
    <location>
        <begin position="700"/>
        <end position="719"/>
    </location>
</feature>
<dbReference type="AlphaFoldDB" id="A0A1D3UTA0"/>
<dbReference type="GO" id="GO:0033202">
    <property type="term" value="C:DNA helicase complex"/>
    <property type="evidence" value="ECO:0007669"/>
    <property type="project" value="TreeGrafter"/>
</dbReference>
<dbReference type="InterPro" id="IPR013986">
    <property type="entry name" value="DExx_box_DNA_helicase_dom_sf"/>
</dbReference>
<name>A0A1D3UTA0_TANFO</name>
<reference evidence="16 17" key="1">
    <citation type="submission" date="2016-09" db="EMBL/GenBank/DDBJ databases">
        <authorList>
            <person name="Capua I."/>
            <person name="De Benedictis P."/>
            <person name="Joannis T."/>
            <person name="Lombin L.H."/>
            <person name="Cattoli G."/>
        </authorList>
    </citation>
    <scope>NUCLEOTIDE SEQUENCE [LARGE SCALE GENOMIC DNA]</scope>
    <source>
        <strain evidence="16 17">UB20</strain>
    </source>
</reference>
<feature type="domain" description="UvrD-like helicase C-terminal" evidence="15">
    <location>
        <begin position="321"/>
        <end position="603"/>
    </location>
</feature>
<dbReference type="CDD" id="cd18807">
    <property type="entry name" value="SF1_C_UvrD"/>
    <property type="match status" value="1"/>
</dbReference>
<evidence type="ECO:0000259" key="15">
    <source>
        <dbReference type="PROSITE" id="PS51217"/>
    </source>
</evidence>
<dbReference type="InterPro" id="IPR027417">
    <property type="entry name" value="P-loop_NTPase"/>
</dbReference>
<dbReference type="PROSITE" id="PS51217">
    <property type="entry name" value="UVRD_HELICASE_CTER"/>
    <property type="match status" value="1"/>
</dbReference>
<keyword evidence="6" id="KW-0238">DNA-binding</keyword>
<dbReference type="GO" id="GO:0005829">
    <property type="term" value="C:cytosol"/>
    <property type="evidence" value="ECO:0007669"/>
    <property type="project" value="TreeGrafter"/>
</dbReference>
<dbReference type="FunFam" id="1.10.486.10:FF:000003">
    <property type="entry name" value="ATP-dependent DNA helicase"/>
    <property type="match status" value="1"/>
</dbReference>
<evidence type="ECO:0000256" key="8">
    <source>
        <dbReference type="ARBA" id="ARBA00034617"/>
    </source>
</evidence>
<evidence type="ECO:0000256" key="9">
    <source>
        <dbReference type="ARBA" id="ARBA00034808"/>
    </source>
</evidence>
<evidence type="ECO:0000256" key="4">
    <source>
        <dbReference type="ARBA" id="ARBA00022806"/>
    </source>
</evidence>
<evidence type="ECO:0000256" key="2">
    <source>
        <dbReference type="ARBA" id="ARBA00022741"/>
    </source>
</evidence>
<organism evidence="16 17">
    <name type="scientific">Tannerella forsythia</name>
    <name type="common">Bacteroides forsythus</name>
    <dbReference type="NCBI Taxonomy" id="28112"/>
    <lineage>
        <taxon>Bacteria</taxon>
        <taxon>Pseudomonadati</taxon>
        <taxon>Bacteroidota</taxon>
        <taxon>Bacteroidia</taxon>
        <taxon>Bacteroidales</taxon>
        <taxon>Tannerellaceae</taxon>
        <taxon>Tannerella</taxon>
    </lineage>
</organism>
<gene>
    <name evidence="16" type="primary">pcrA</name>
    <name evidence="16" type="ORF">TFUB20_02031</name>
</gene>
<dbReference type="InterPro" id="IPR014016">
    <property type="entry name" value="UvrD-like_ATP-bd"/>
</dbReference>
<dbReference type="PROSITE" id="PS51198">
    <property type="entry name" value="UVRD_HELICASE_ATP_BIND"/>
    <property type="match status" value="1"/>
</dbReference>
<evidence type="ECO:0000256" key="5">
    <source>
        <dbReference type="ARBA" id="ARBA00022840"/>
    </source>
</evidence>
<dbReference type="GO" id="GO:0016887">
    <property type="term" value="F:ATP hydrolysis activity"/>
    <property type="evidence" value="ECO:0007669"/>
    <property type="project" value="RHEA"/>
</dbReference>
<evidence type="ECO:0000256" key="1">
    <source>
        <dbReference type="ARBA" id="ARBA00009922"/>
    </source>
</evidence>
<dbReference type="GO" id="GO:0043138">
    <property type="term" value="F:3'-5' DNA helicase activity"/>
    <property type="evidence" value="ECO:0007669"/>
    <property type="project" value="UniProtKB-EC"/>
</dbReference>
<keyword evidence="7" id="KW-0413">Isomerase</keyword>
<dbReference type="Pfam" id="PF00580">
    <property type="entry name" value="UvrD-helicase"/>
    <property type="match status" value="1"/>
</dbReference>
<evidence type="ECO:0000256" key="11">
    <source>
        <dbReference type="ARBA" id="ARBA00048988"/>
    </source>
</evidence>
<feature type="domain" description="UvrD-like helicase ATP-binding" evidence="14">
    <location>
        <begin position="35"/>
        <end position="320"/>
    </location>
</feature>
<feature type="compositionally biased region" description="Polar residues" evidence="13">
    <location>
        <begin position="705"/>
        <end position="719"/>
    </location>
</feature>
<feature type="binding site" evidence="12">
    <location>
        <begin position="56"/>
        <end position="63"/>
    </location>
    <ligand>
        <name>ATP</name>
        <dbReference type="ChEBI" id="CHEBI:30616"/>
    </ligand>
</feature>
<evidence type="ECO:0000259" key="14">
    <source>
        <dbReference type="PROSITE" id="PS51198"/>
    </source>
</evidence>
<evidence type="ECO:0000256" key="10">
    <source>
        <dbReference type="ARBA" id="ARBA00034923"/>
    </source>
</evidence>
<dbReference type="GO" id="GO:0003677">
    <property type="term" value="F:DNA binding"/>
    <property type="evidence" value="ECO:0007669"/>
    <property type="project" value="UniProtKB-KW"/>
</dbReference>
<dbReference type="PANTHER" id="PTHR11070:SF2">
    <property type="entry name" value="ATP-DEPENDENT DNA HELICASE SRS2"/>
    <property type="match status" value="1"/>
</dbReference>
<dbReference type="SUPFAM" id="SSF52540">
    <property type="entry name" value="P-loop containing nucleoside triphosphate hydrolases"/>
    <property type="match status" value="1"/>
</dbReference>
<proteinExistence type="inferred from homology"/>
<comment type="catalytic activity">
    <reaction evidence="8">
        <text>Couples ATP hydrolysis with the unwinding of duplex DNA by translocating in the 3'-5' direction.</text>
        <dbReference type="EC" id="5.6.2.4"/>
    </reaction>
</comment>
<evidence type="ECO:0000256" key="6">
    <source>
        <dbReference type="ARBA" id="ARBA00023125"/>
    </source>
</evidence>
<dbReference type="GO" id="GO:0000725">
    <property type="term" value="P:recombinational repair"/>
    <property type="evidence" value="ECO:0007669"/>
    <property type="project" value="TreeGrafter"/>
</dbReference>
<keyword evidence="3 12" id="KW-0378">Hydrolase</keyword>
<keyword evidence="5 12" id="KW-0067">ATP-binding</keyword>
<evidence type="ECO:0000313" key="17">
    <source>
        <dbReference type="Proteomes" id="UP000182057"/>
    </source>
</evidence>
<dbReference type="EMBL" id="FMMM01000070">
    <property type="protein sequence ID" value="SCQ23390.1"/>
    <property type="molecule type" value="Genomic_DNA"/>
</dbReference>
<evidence type="ECO:0000256" key="7">
    <source>
        <dbReference type="ARBA" id="ARBA00023235"/>
    </source>
</evidence>
<keyword evidence="4 12" id="KW-0347">Helicase</keyword>